<reference evidence="4" key="2">
    <citation type="journal article" date="2020" name="Antonie Van Leeuwenhoek">
        <title>Labilibaculum antarcticum sp. nov., a novel facultative anaerobic, psychrotorelant bacterium isolated from marine sediment of Antarctica.</title>
        <authorList>
            <person name="Watanabe M."/>
            <person name="Kojima H."/>
            <person name="Fukui M."/>
        </authorList>
    </citation>
    <scope>NUCLEOTIDE SEQUENCE [LARGE SCALE GENOMIC DNA]</scope>
    <source>
        <strain evidence="4">SPP2</strain>
    </source>
</reference>
<dbReference type="SUPFAM" id="SSF47413">
    <property type="entry name" value="lambda repressor-like DNA-binding domains"/>
    <property type="match status" value="1"/>
</dbReference>
<keyword evidence="1" id="KW-0238">DNA-binding</keyword>
<dbReference type="EMBL" id="AP018042">
    <property type="protein sequence ID" value="BAX80067.1"/>
    <property type="molecule type" value="Genomic_DNA"/>
</dbReference>
<reference evidence="3 4" key="1">
    <citation type="journal article" date="2018" name="Mar. Genomics">
        <title>Complete genome sequence of Marinifilaceae bacterium strain SPP2, isolated from the Antarctic marine sediment.</title>
        <authorList>
            <person name="Watanabe M."/>
            <person name="Kojima H."/>
            <person name="Fukui M."/>
        </authorList>
    </citation>
    <scope>NUCLEOTIDE SEQUENCE [LARGE SCALE GENOMIC DNA]</scope>
    <source>
        <strain evidence="3 4">SPP2</strain>
    </source>
</reference>
<evidence type="ECO:0000256" key="1">
    <source>
        <dbReference type="ARBA" id="ARBA00023125"/>
    </source>
</evidence>
<dbReference type="InterPro" id="IPR001387">
    <property type="entry name" value="Cro/C1-type_HTH"/>
</dbReference>
<dbReference type="InterPro" id="IPR013096">
    <property type="entry name" value="Cupin_2"/>
</dbReference>
<proteinExistence type="predicted"/>
<sequence length="183" mass="20687">MNEQIRQIAKRLQGLREALEFTLDEAADVCHTTVDNYLKYESGAVDIPVGVLHNISKHYNIELTALIAGEEPHVFEYSITRKGKGVGVHSRGAYQYESLGSSFVGRKAEPFMVTVEPSEKEREPSAHVGQEFILVLEGEMELRLNDKKILLHQGDTIYFNSELSHNMRAVNNIRCKFLAVILK</sequence>
<dbReference type="PANTHER" id="PTHR46797:SF19">
    <property type="entry name" value="BLL2473 PROTEIN"/>
    <property type="match status" value="1"/>
</dbReference>
<protein>
    <submittedName>
        <fullName evidence="3">Transcriptional regulator</fullName>
    </submittedName>
</protein>
<dbReference type="Gene3D" id="1.10.260.40">
    <property type="entry name" value="lambda repressor-like DNA-binding domains"/>
    <property type="match status" value="1"/>
</dbReference>
<dbReference type="Gene3D" id="2.60.120.10">
    <property type="entry name" value="Jelly Rolls"/>
    <property type="match status" value="1"/>
</dbReference>
<dbReference type="GO" id="GO:0005829">
    <property type="term" value="C:cytosol"/>
    <property type="evidence" value="ECO:0007669"/>
    <property type="project" value="TreeGrafter"/>
</dbReference>
<dbReference type="GO" id="GO:0003677">
    <property type="term" value="F:DNA binding"/>
    <property type="evidence" value="ECO:0007669"/>
    <property type="project" value="UniProtKB-KW"/>
</dbReference>
<organism evidence="3 4">
    <name type="scientific">Labilibaculum antarcticum</name>
    <dbReference type="NCBI Taxonomy" id="1717717"/>
    <lineage>
        <taxon>Bacteria</taxon>
        <taxon>Pseudomonadati</taxon>
        <taxon>Bacteroidota</taxon>
        <taxon>Bacteroidia</taxon>
        <taxon>Marinilabiliales</taxon>
        <taxon>Marinifilaceae</taxon>
        <taxon>Labilibaculum</taxon>
    </lineage>
</organism>
<feature type="domain" description="HTH cro/C1-type" evidence="2">
    <location>
        <begin position="12"/>
        <end position="66"/>
    </location>
</feature>
<name>A0A1Y1CI87_9BACT</name>
<dbReference type="CDD" id="cd00093">
    <property type="entry name" value="HTH_XRE"/>
    <property type="match status" value="1"/>
</dbReference>
<dbReference type="PANTHER" id="PTHR46797">
    <property type="entry name" value="HTH-TYPE TRANSCRIPTIONAL REGULATOR"/>
    <property type="match status" value="1"/>
</dbReference>
<evidence type="ECO:0000313" key="3">
    <source>
        <dbReference type="EMBL" id="BAX80067.1"/>
    </source>
</evidence>
<dbReference type="GO" id="GO:0003700">
    <property type="term" value="F:DNA-binding transcription factor activity"/>
    <property type="evidence" value="ECO:0007669"/>
    <property type="project" value="TreeGrafter"/>
</dbReference>
<dbReference type="KEGG" id="mbas:ALGA_1692"/>
<dbReference type="AlphaFoldDB" id="A0A1Y1CI87"/>
<evidence type="ECO:0000313" key="4">
    <source>
        <dbReference type="Proteomes" id="UP000218267"/>
    </source>
</evidence>
<dbReference type="OrthoDB" id="9805356at2"/>
<dbReference type="InterPro" id="IPR011051">
    <property type="entry name" value="RmlC_Cupin_sf"/>
</dbReference>
<dbReference type="CDD" id="cd02209">
    <property type="entry name" value="cupin_XRE_C"/>
    <property type="match status" value="1"/>
</dbReference>
<dbReference type="Proteomes" id="UP000218267">
    <property type="component" value="Chromosome"/>
</dbReference>
<accession>A0A1Y1CI87</accession>
<keyword evidence="4" id="KW-1185">Reference proteome</keyword>
<dbReference type="PROSITE" id="PS50943">
    <property type="entry name" value="HTH_CROC1"/>
    <property type="match status" value="1"/>
</dbReference>
<dbReference type="RefSeq" id="WP_096428941.1">
    <property type="nucleotide sequence ID" value="NZ_AP018042.1"/>
</dbReference>
<dbReference type="InterPro" id="IPR010982">
    <property type="entry name" value="Lambda_DNA-bd_dom_sf"/>
</dbReference>
<dbReference type="SMART" id="SM00530">
    <property type="entry name" value="HTH_XRE"/>
    <property type="match status" value="1"/>
</dbReference>
<evidence type="ECO:0000259" key="2">
    <source>
        <dbReference type="PROSITE" id="PS50943"/>
    </source>
</evidence>
<dbReference type="InterPro" id="IPR014710">
    <property type="entry name" value="RmlC-like_jellyroll"/>
</dbReference>
<dbReference type="InterPro" id="IPR050807">
    <property type="entry name" value="TransReg_Diox_bact_type"/>
</dbReference>
<dbReference type="Pfam" id="PF07883">
    <property type="entry name" value="Cupin_2"/>
    <property type="match status" value="1"/>
</dbReference>
<gene>
    <name evidence="3" type="ORF">ALGA_1692</name>
</gene>
<dbReference type="SUPFAM" id="SSF51182">
    <property type="entry name" value="RmlC-like cupins"/>
    <property type="match status" value="1"/>
</dbReference>